<dbReference type="PANTHER" id="PTHR45947:SF13">
    <property type="entry name" value="TRANSFERASE"/>
    <property type="match status" value="1"/>
</dbReference>
<feature type="domain" description="Glycosyltransferase subfamily 4-like N-terminal" evidence="2">
    <location>
        <begin position="15"/>
        <end position="222"/>
    </location>
</feature>
<organism evidence="3 4">
    <name type="scientific">Thiocapsa roseopersicina</name>
    <dbReference type="NCBI Taxonomy" id="1058"/>
    <lineage>
        <taxon>Bacteria</taxon>
        <taxon>Pseudomonadati</taxon>
        <taxon>Pseudomonadota</taxon>
        <taxon>Gammaproteobacteria</taxon>
        <taxon>Chromatiales</taxon>
        <taxon>Chromatiaceae</taxon>
        <taxon>Thiocapsa</taxon>
    </lineage>
</organism>
<dbReference type="InterPro" id="IPR050194">
    <property type="entry name" value="Glycosyltransferase_grp1"/>
</dbReference>
<evidence type="ECO:0000259" key="2">
    <source>
        <dbReference type="Pfam" id="PF13439"/>
    </source>
</evidence>
<dbReference type="EMBL" id="FNNZ01000001">
    <property type="protein sequence ID" value="SDW10934.1"/>
    <property type="molecule type" value="Genomic_DNA"/>
</dbReference>
<sequence length="408" mass="45377">MPTLLAVNNYHYRRDGSEAVFFDHAYLFRQAGWEVVPFSMQHPSNLPSPWADFFVSEVEFGRVYSLPQKLVRIPKVIYSLEARRNLGRLLDRVRPEICHCHSIYHHLSPSILGLLKRRGIPVVMTLHDLKLACPAYHMFNRGAVCERCKGGRLHELLLGRCIKGSLALSTIVAAEAVLHGLLHSYRDHVDRFIVPCRHYLEKLVEWGWDRERFVHIPNFVDPLGYLPDPRPGSAFLYFGRLSPEKGLTTLIEAAAKAGVCVQLAGDGPQRDALQALAETLHADVQFLGRLEGDALHAAVRSSRATVLPAVWYENAPISVLESYALAKPVIGADIGGLSELILHDQTGALVPSGCSDTLAATLRRFAELPDTRIAEMGRAGRALVETRYSPASYFNAVEGLYDDLVRTG</sequence>
<dbReference type="GO" id="GO:0016757">
    <property type="term" value="F:glycosyltransferase activity"/>
    <property type="evidence" value="ECO:0007669"/>
    <property type="project" value="InterPro"/>
</dbReference>
<evidence type="ECO:0000313" key="4">
    <source>
        <dbReference type="Proteomes" id="UP000198816"/>
    </source>
</evidence>
<gene>
    <name evidence="3" type="ORF">SAMN05421783_101432</name>
</gene>
<reference evidence="4" key="1">
    <citation type="submission" date="2016-10" db="EMBL/GenBank/DDBJ databases">
        <authorList>
            <person name="Varghese N."/>
            <person name="Submissions S."/>
        </authorList>
    </citation>
    <scope>NUCLEOTIDE SEQUENCE [LARGE SCALE GENOMIC DNA]</scope>
    <source>
        <strain evidence="4">DSM 217</strain>
    </source>
</reference>
<feature type="domain" description="Glycosyl transferase family 1" evidence="1">
    <location>
        <begin position="235"/>
        <end position="372"/>
    </location>
</feature>
<dbReference type="SUPFAM" id="SSF53756">
    <property type="entry name" value="UDP-Glycosyltransferase/glycogen phosphorylase"/>
    <property type="match status" value="1"/>
</dbReference>
<dbReference type="RefSeq" id="WP_217633637.1">
    <property type="nucleotide sequence ID" value="NZ_FNNZ01000001.1"/>
</dbReference>
<accession>A0A1H2QWB3</accession>
<dbReference type="Gene3D" id="3.40.50.2000">
    <property type="entry name" value="Glycogen Phosphorylase B"/>
    <property type="match status" value="2"/>
</dbReference>
<keyword evidence="4" id="KW-1185">Reference proteome</keyword>
<proteinExistence type="predicted"/>
<dbReference type="PANTHER" id="PTHR45947">
    <property type="entry name" value="SULFOQUINOVOSYL TRANSFERASE SQD2"/>
    <property type="match status" value="1"/>
</dbReference>
<dbReference type="Pfam" id="PF13439">
    <property type="entry name" value="Glyco_transf_4"/>
    <property type="match status" value="1"/>
</dbReference>
<dbReference type="InterPro" id="IPR028098">
    <property type="entry name" value="Glyco_trans_4-like_N"/>
</dbReference>
<dbReference type="Pfam" id="PF00534">
    <property type="entry name" value="Glycos_transf_1"/>
    <property type="match status" value="1"/>
</dbReference>
<dbReference type="InterPro" id="IPR001296">
    <property type="entry name" value="Glyco_trans_1"/>
</dbReference>
<name>A0A1H2QWB3_THIRO</name>
<keyword evidence="3" id="KW-0808">Transferase</keyword>
<evidence type="ECO:0000259" key="1">
    <source>
        <dbReference type="Pfam" id="PF00534"/>
    </source>
</evidence>
<dbReference type="CDD" id="cd03801">
    <property type="entry name" value="GT4_PimA-like"/>
    <property type="match status" value="1"/>
</dbReference>
<dbReference type="STRING" id="1058.SAMN05421783_101432"/>
<evidence type="ECO:0000313" key="3">
    <source>
        <dbReference type="EMBL" id="SDW10934.1"/>
    </source>
</evidence>
<dbReference type="Proteomes" id="UP000198816">
    <property type="component" value="Unassembled WGS sequence"/>
</dbReference>
<protein>
    <submittedName>
        <fullName evidence="3">Glycosyltransferase involved in cell wall bisynthesis</fullName>
    </submittedName>
</protein>
<dbReference type="AlphaFoldDB" id="A0A1H2QWB3"/>